<comment type="caution">
    <text evidence="12">Lacks conserved residue(s) required for the propagation of feature annotation.</text>
</comment>
<comment type="subcellular location">
    <subcellularLocation>
        <location evidence="1">Cytoplasm</location>
    </subcellularLocation>
    <subcellularLocation>
        <location evidence="2">Secreted</location>
    </subcellularLocation>
</comment>
<dbReference type="FunFam" id="2.10.25.10:FF:000425">
    <property type="entry name" value="Eyes shut homolog"/>
    <property type="match status" value="1"/>
</dbReference>
<feature type="non-terminal residue" evidence="13">
    <location>
        <position position="155"/>
    </location>
</feature>
<dbReference type="GO" id="GO:0016020">
    <property type="term" value="C:membrane"/>
    <property type="evidence" value="ECO:0007669"/>
    <property type="project" value="InterPro"/>
</dbReference>
<keyword evidence="8" id="KW-0677">Repeat</keyword>
<evidence type="ECO:0000256" key="9">
    <source>
        <dbReference type="ARBA" id="ARBA00022837"/>
    </source>
</evidence>
<feature type="disulfide bond" evidence="12">
    <location>
        <begin position="39"/>
        <end position="48"/>
    </location>
</feature>
<dbReference type="SUPFAM" id="SSF57196">
    <property type="entry name" value="EGF/Laminin"/>
    <property type="match status" value="2"/>
</dbReference>
<keyword evidence="3" id="KW-0217">Developmental protein</keyword>
<dbReference type="PANTHER" id="PTHR12916:SF4">
    <property type="entry name" value="UNINFLATABLE, ISOFORM C"/>
    <property type="match status" value="1"/>
</dbReference>
<name>A0A8J1XZC3_OWEFU</name>
<dbReference type="Proteomes" id="UP000749559">
    <property type="component" value="Unassembled WGS sequence"/>
</dbReference>
<dbReference type="EMBL" id="CAIIXF020000001">
    <property type="protein sequence ID" value="CAH1774366.1"/>
    <property type="molecule type" value="Genomic_DNA"/>
</dbReference>
<dbReference type="PROSITE" id="PS50026">
    <property type="entry name" value="EGF_3"/>
    <property type="match status" value="2"/>
</dbReference>
<evidence type="ECO:0000256" key="3">
    <source>
        <dbReference type="ARBA" id="ARBA00022473"/>
    </source>
</evidence>
<dbReference type="PROSITE" id="PS00022">
    <property type="entry name" value="EGF_1"/>
    <property type="match status" value="2"/>
</dbReference>
<dbReference type="SMART" id="SM00181">
    <property type="entry name" value="EGF"/>
    <property type="match status" value="2"/>
</dbReference>
<dbReference type="GO" id="GO:0005737">
    <property type="term" value="C:cytoplasm"/>
    <property type="evidence" value="ECO:0007669"/>
    <property type="project" value="UniProtKB-SubCell"/>
</dbReference>
<dbReference type="Pfam" id="PF01414">
    <property type="entry name" value="DSL"/>
    <property type="match status" value="1"/>
</dbReference>
<evidence type="ECO:0000256" key="10">
    <source>
        <dbReference type="ARBA" id="ARBA00023157"/>
    </source>
</evidence>
<evidence type="ECO:0000256" key="7">
    <source>
        <dbReference type="ARBA" id="ARBA00022729"/>
    </source>
</evidence>
<sequence>EGFSGQYCENKTSTSLCEPNLCENNSTCQENENDFECECSEGFDGKLCELRISPCESSPCVGKAKCVETIDSIGHTCVCPSDHYGNDCTFCKPKDDCEGHFTCNVDNGEKVCIENWNGGNCNVWIGDPYTCLDPVNISHDLGGFWNGNMVCDKDG</sequence>
<evidence type="ECO:0000256" key="12">
    <source>
        <dbReference type="PROSITE-ProRule" id="PRU00076"/>
    </source>
</evidence>
<feature type="non-terminal residue" evidence="13">
    <location>
        <position position="1"/>
    </location>
</feature>
<evidence type="ECO:0000256" key="5">
    <source>
        <dbReference type="ARBA" id="ARBA00022525"/>
    </source>
</evidence>
<protein>
    <submittedName>
        <fullName evidence="13">Uncharacterized protein</fullName>
    </submittedName>
</protein>
<dbReference type="InterPro" id="IPR000742">
    <property type="entry name" value="EGF"/>
</dbReference>
<evidence type="ECO:0000313" key="14">
    <source>
        <dbReference type="Proteomes" id="UP000749559"/>
    </source>
</evidence>
<dbReference type="Gene3D" id="2.10.25.140">
    <property type="match status" value="1"/>
</dbReference>
<keyword evidence="4" id="KW-0963">Cytoplasm</keyword>
<reference evidence="13" key="1">
    <citation type="submission" date="2022-03" db="EMBL/GenBank/DDBJ databases">
        <authorList>
            <person name="Martin C."/>
        </authorList>
    </citation>
    <scope>NUCLEOTIDE SEQUENCE</scope>
</reference>
<keyword evidence="7" id="KW-0732">Signal</keyword>
<dbReference type="OrthoDB" id="6155533at2759"/>
<comment type="caution">
    <text evidence="13">The sequence shown here is derived from an EMBL/GenBank/DDBJ whole genome shotgun (WGS) entry which is preliminary data.</text>
</comment>
<evidence type="ECO:0000256" key="2">
    <source>
        <dbReference type="ARBA" id="ARBA00004613"/>
    </source>
</evidence>
<keyword evidence="9" id="KW-0106">Calcium</keyword>
<dbReference type="Pfam" id="PF00008">
    <property type="entry name" value="EGF"/>
    <property type="match status" value="1"/>
</dbReference>
<dbReference type="PANTHER" id="PTHR12916">
    <property type="entry name" value="CYTOCHROME C OXIDASE POLYPEPTIDE VIC-2"/>
    <property type="match status" value="1"/>
</dbReference>
<proteinExistence type="predicted"/>
<keyword evidence="5" id="KW-0964">Secreted</keyword>
<keyword evidence="14" id="KW-1185">Reference proteome</keyword>
<evidence type="ECO:0000256" key="8">
    <source>
        <dbReference type="ARBA" id="ARBA00022737"/>
    </source>
</evidence>
<keyword evidence="11" id="KW-0325">Glycoprotein</keyword>
<accession>A0A8J1XZC3</accession>
<organism evidence="13 14">
    <name type="scientific">Owenia fusiformis</name>
    <name type="common">Polychaete worm</name>
    <dbReference type="NCBI Taxonomy" id="6347"/>
    <lineage>
        <taxon>Eukaryota</taxon>
        <taxon>Metazoa</taxon>
        <taxon>Spiralia</taxon>
        <taxon>Lophotrochozoa</taxon>
        <taxon>Annelida</taxon>
        <taxon>Polychaeta</taxon>
        <taxon>Sedentaria</taxon>
        <taxon>Canalipalpata</taxon>
        <taxon>Sabellida</taxon>
        <taxon>Oweniida</taxon>
        <taxon>Oweniidae</taxon>
        <taxon>Owenia</taxon>
    </lineage>
</organism>
<dbReference type="PROSITE" id="PS01186">
    <property type="entry name" value="EGF_2"/>
    <property type="match status" value="1"/>
</dbReference>
<keyword evidence="6 12" id="KW-0245">EGF-like domain</keyword>
<evidence type="ECO:0000256" key="1">
    <source>
        <dbReference type="ARBA" id="ARBA00004496"/>
    </source>
</evidence>
<feature type="disulfide bond" evidence="12">
    <location>
        <begin position="79"/>
        <end position="88"/>
    </location>
</feature>
<dbReference type="Gene3D" id="2.10.25.10">
    <property type="entry name" value="Laminin"/>
    <property type="match status" value="2"/>
</dbReference>
<evidence type="ECO:0000313" key="13">
    <source>
        <dbReference type="EMBL" id="CAH1774366.1"/>
    </source>
</evidence>
<gene>
    <name evidence="13" type="ORF">OFUS_LOCUS1846</name>
</gene>
<dbReference type="GO" id="GO:0007154">
    <property type="term" value="P:cell communication"/>
    <property type="evidence" value="ECO:0007669"/>
    <property type="project" value="InterPro"/>
</dbReference>
<evidence type="ECO:0000256" key="11">
    <source>
        <dbReference type="ARBA" id="ARBA00023180"/>
    </source>
</evidence>
<keyword evidence="10 12" id="KW-1015">Disulfide bond</keyword>
<evidence type="ECO:0000256" key="4">
    <source>
        <dbReference type="ARBA" id="ARBA00022490"/>
    </source>
</evidence>
<dbReference type="AlphaFoldDB" id="A0A8J1XZC3"/>
<feature type="disulfide bond" evidence="12">
    <location>
        <begin position="60"/>
        <end position="77"/>
    </location>
</feature>
<dbReference type="InterPro" id="IPR001774">
    <property type="entry name" value="DSL"/>
</dbReference>
<evidence type="ECO:0000256" key="6">
    <source>
        <dbReference type="ARBA" id="ARBA00022536"/>
    </source>
</evidence>
<dbReference type="GO" id="GO:0005576">
    <property type="term" value="C:extracellular region"/>
    <property type="evidence" value="ECO:0007669"/>
    <property type="project" value="UniProtKB-SubCell"/>
</dbReference>